<dbReference type="eggNOG" id="arCOG00689">
    <property type="taxonomic scope" value="Archaea"/>
</dbReference>
<keyword evidence="2" id="KW-0479">Metal-binding</keyword>
<evidence type="ECO:0000313" key="6">
    <source>
        <dbReference type="Proteomes" id="UP000001901"/>
    </source>
</evidence>
<evidence type="ECO:0000256" key="1">
    <source>
        <dbReference type="ARBA" id="ARBA00001947"/>
    </source>
</evidence>
<name>D2REY4_ARCPA</name>
<dbReference type="PANTHER" id="PTHR43668">
    <property type="entry name" value="ALLANTOINASE"/>
    <property type="match status" value="1"/>
</dbReference>
<organism evidence="5 6">
    <name type="scientific">Archaeoglobus profundus (strain DSM 5631 / JCM 9629 / NBRC 100127 / Av18)</name>
    <dbReference type="NCBI Taxonomy" id="572546"/>
    <lineage>
        <taxon>Archaea</taxon>
        <taxon>Methanobacteriati</taxon>
        <taxon>Methanobacteriota</taxon>
        <taxon>Archaeoglobi</taxon>
        <taxon>Archaeoglobales</taxon>
        <taxon>Archaeoglobaceae</taxon>
        <taxon>Archaeoglobus</taxon>
    </lineage>
</organism>
<dbReference type="PaxDb" id="572546-Arcpr_1632"/>
<dbReference type="Proteomes" id="UP000001901">
    <property type="component" value="Chromosome"/>
</dbReference>
<gene>
    <name evidence="5" type="ordered locus">Arcpr_1632</name>
</gene>
<dbReference type="SUPFAM" id="SSF51556">
    <property type="entry name" value="Metallo-dependent hydrolases"/>
    <property type="match status" value="1"/>
</dbReference>
<dbReference type="PANTHER" id="PTHR43668:SF2">
    <property type="entry name" value="ALLANTOINASE"/>
    <property type="match status" value="1"/>
</dbReference>
<accession>D2REY4</accession>
<proteinExistence type="predicted"/>
<keyword evidence="3" id="KW-0378">Hydrolase</keyword>
<sequence length="387" mass="43796">MIIYGNVFYKGRIVECGIEVENGVVVDIGKDKKGKNVNGIIMPAGIDVHVHFRDFKESYKETIESGSLSALYGGVCLVVDQPNTNPPIVDEDIYFKRMNIARKSTYIDYSLNLGLVESNVDKIDEILKKIEENHYVPAIGEVFLRGKMSVSYKTLERARKTVDKLITVHAEDPNEEDDVAAEVKAVERCLKIGKFHFCHISTAKALDLIYNSESTSEVTPHHLLYSREIIKFKVNPSLKSNEERVALVRNFHKADILASDHAPHTLEEKREGAPGFPGVETTYPMFFYMAKKGYIRINDLVEKFVVNPAKIFGFNNYGEIEVGNYANFAVFDPHREKPIRARDLHSKVGWTIYEGLMAIFPKEVYIRGEKVLEDGDVLVDKGFGKVI</sequence>
<dbReference type="GO" id="GO:0005737">
    <property type="term" value="C:cytoplasm"/>
    <property type="evidence" value="ECO:0007669"/>
    <property type="project" value="TreeGrafter"/>
</dbReference>
<feature type="domain" description="Amidohydrolase-related" evidence="4">
    <location>
        <begin position="40"/>
        <end position="337"/>
    </location>
</feature>
<reference evidence="5 6" key="1">
    <citation type="journal article" date="2010" name="Stand. Genomic Sci.">
        <title>Complete genome sequence of Archaeoglobus profundus type strain (AV18).</title>
        <authorList>
            <person name="von Jan M."/>
            <person name="Lapidus A."/>
            <person name="Del Rio T.G."/>
            <person name="Copeland A."/>
            <person name="Tice H."/>
            <person name="Cheng J.F."/>
            <person name="Lucas S."/>
            <person name="Chen F."/>
            <person name="Nolan M."/>
            <person name="Goodwin L."/>
            <person name="Han C."/>
            <person name="Pitluck S."/>
            <person name="Liolios K."/>
            <person name="Ivanova N."/>
            <person name="Mavromatis K."/>
            <person name="Ovchinnikova G."/>
            <person name="Chertkov O."/>
            <person name="Pati A."/>
            <person name="Chen A."/>
            <person name="Palaniappan K."/>
            <person name="Land M."/>
            <person name="Hauser L."/>
            <person name="Chang Y.J."/>
            <person name="Jeffries C.D."/>
            <person name="Saunders E."/>
            <person name="Brettin T."/>
            <person name="Detter J.C."/>
            <person name="Chain P."/>
            <person name="Eichinger K."/>
            <person name="Huber H."/>
            <person name="Spring S."/>
            <person name="Rohde M."/>
            <person name="Goker M."/>
            <person name="Wirth R."/>
            <person name="Woyke T."/>
            <person name="Bristow J."/>
            <person name="Eisen J.A."/>
            <person name="Markowitz V."/>
            <person name="Hugenholtz P."/>
            <person name="Kyrpides N.C."/>
            <person name="Klenk H.P."/>
        </authorList>
    </citation>
    <scope>NUCLEOTIDE SEQUENCE [LARGE SCALE GENOMIC DNA]</scope>
    <source>
        <strain evidence="6">DSM 5631 / JCM 9629 / NBRC 100127 / Av18</strain>
    </source>
</reference>
<dbReference type="HOGENOM" id="CLU_015572_1_1_2"/>
<dbReference type="InterPro" id="IPR011059">
    <property type="entry name" value="Metal-dep_hydrolase_composite"/>
</dbReference>
<dbReference type="Pfam" id="PF01979">
    <property type="entry name" value="Amidohydro_1"/>
    <property type="match status" value="1"/>
</dbReference>
<evidence type="ECO:0000259" key="4">
    <source>
        <dbReference type="Pfam" id="PF01979"/>
    </source>
</evidence>
<dbReference type="OrthoDB" id="50279at2157"/>
<dbReference type="Gene3D" id="3.20.20.140">
    <property type="entry name" value="Metal-dependent hydrolases"/>
    <property type="match status" value="1"/>
</dbReference>
<dbReference type="KEGG" id="apo:Arcpr_1632"/>
<dbReference type="GeneID" id="8740325"/>
<dbReference type="InterPro" id="IPR032466">
    <property type="entry name" value="Metal_Hydrolase"/>
</dbReference>
<keyword evidence="6" id="KW-1185">Reference proteome</keyword>
<dbReference type="EMBL" id="CP001857">
    <property type="protein sequence ID" value="ADB58678.1"/>
    <property type="molecule type" value="Genomic_DNA"/>
</dbReference>
<dbReference type="NCBIfam" id="TIGR00857">
    <property type="entry name" value="pyrC_multi"/>
    <property type="match status" value="1"/>
</dbReference>
<dbReference type="InterPro" id="IPR050138">
    <property type="entry name" value="DHOase/Allantoinase_Hydrolase"/>
</dbReference>
<dbReference type="GO" id="GO:0004038">
    <property type="term" value="F:allantoinase activity"/>
    <property type="evidence" value="ECO:0007669"/>
    <property type="project" value="TreeGrafter"/>
</dbReference>
<dbReference type="InterPro" id="IPR006680">
    <property type="entry name" value="Amidohydro-rel"/>
</dbReference>
<dbReference type="NCBIfam" id="NF003271">
    <property type="entry name" value="PRK04250.1"/>
    <property type="match status" value="1"/>
</dbReference>
<dbReference type="InterPro" id="IPR002195">
    <property type="entry name" value="Dihydroorotase_CS"/>
</dbReference>
<dbReference type="AlphaFoldDB" id="D2REY4"/>
<evidence type="ECO:0000256" key="3">
    <source>
        <dbReference type="ARBA" id="ARBA00022801"/>
    </source>
</evidence>
<protein>
    <submittedName>
        <fullName evidence="5">Dihydroorotase, multifunctional complex type</fullName>
    </submittedName>
</protein>
<evidence type="ECO:0000313" key="5">
    <source>
        <dbReference type="EMBL" id="ADB58678.1"/>
    </source>
</evidence>
<dbReference type="RefSeq" id="WP_012941014.1">
    <property type="nucleotide sequence ID" value="NC_013741.1"/>
</dbReference>
<dbReference type="STRING" id="572546.Arcpr_1632"/>
<evidence type="ECO:0000256" key="2">
    <source>
        <dbReference type="ARBA" id="ARBA00022723"/>
    </source>
</evidence>
<dbReference type="SUPFAM" id="SSF51338">
    <property type="entry name" value="Composite domain of metallo-dependent hydrolases"/>
    <property type="match status" value="1"/>
</dbReference>
<dbReference type="PROSITE" id="PS00482">
    <property type="entry name" value="DIHYDROOROTASE_1"/>
    <property type="match status" value="1"/>
</dbReference>
<dbReference type="GO" id="GO:0006145">
    <property type="term" value="P:purine nucleobase catabolic process"/>
    <property type="evidence" value="ECO:0007669"/>
    <property type="project" value="TreeGrafter"/>
</dbReference>
<dbReference type="PROSITE" id="PS00483">
    <property type="entry name" value="DIHYDROOROTASE_2"/>
    <property type="match status" value="1"/>
</dbReference>
<comment type="cofactor">
    <cofactor evidence="1">
        <name>Zn(2+)</name>
        <dbReference type="ChEBI" id="CHEBI:29105"/>
    </cofactor>
</comment>
<dbReference type="GO" id="GO:0046872">
    <property type="term" value="F:metal ion binding"/>
    <property type="evidence" value="ECO:0007669"/>
    <property type="project" value="UniProtKB-KW"/>
</dbReference>